<feature type="region of interest" description="Disordered" evidence="14">
    <location>
        <begin position="195"/>
        <end position="218"/>
    </location>
</feature>
<dbReference type="AlphaFoldDB" id="A0A248KKT0"/>
<dbReference type="Pfam" id="PF01648">
    <property type="entry name" value="ACPS"/>
    <property type="match status" value="1"/>
</dbReference>
<protein>
    <recommendedName>
        <fullName evidence="5">Enterobactin synthase component D</fullName>
    </recommendedName>
    <alternativeName>
        <fullName evidence="8">4'-phosphopantetheinyl transferase EntD</fullName>
    </alternativeName>
    <alternativeName>
        <fullName evidence="9">Enterochelin synthase D</fullName>
    </alternativeName>
</protein>
<evidence type="ECO:0000256" key="1">
    <source>
        <dbReference type="ARBA" id="ARBA00003937"/>
    </source>
</evidence>
<feature type="binding site" evidence="12">
    <location>
        <begin position="85"/>
        <end position="86"/>
    </location>
    <ligand>
        <name>CoA</name>
        <dbReference type="ChEBI" id="CHEBI:57287"/>
    </ligand>
</feature>
<dbReference type="PANTHER" id="PTHR38096">
    <property type="entry name" value="ENTEROBACTIN SYNTHASE COMPONENT D"/>
    <property type="match status" value="1"/>
</dbReference>
<dbReference type="Gene3D" id="3.90.470.20">
    <property type="entry name" value="4'-phosphopantetheinyl transferase domain"/>
    <property type="match status" value="1"/>
</dbReference>
<feature type="domain" description="4'-phosphopantetheinyl transferase" evidence="15">
    <location>
        <begin position="99"/>
        <end position="160"/>
    </location>
</feature>
<dbReference type="SUPFAM" id="SSF56214">
    <property type="entry name" value="4'-phosphopantetheinyl transferase"/>
    <property type="match status" value="1"/>
</dbReference>
<evidence type="ECO:0000256" key="13">
    <source>
        <dbReference type="PIRSR" id="PIRSR603542-2"/>
    </source>
</evidence>
<keyword evidence="13" id="KW-0479">Metal-binding</keyword>
<keyword evidence="6" id="KW-0808">Transferase</keyword>
<reference evidence="17 18" key="1">
    <citation type="submission" date="2017-06" db="EMBL/GenBank/DDBJ databases">
        <title>Origin of plasmid-mediated fosfomycin resistance gene fosA3.</title>
        <authorList>
            <person name="Ito R."/>
            <person name="Pacey M.P."/>
            <person name="Doi Y."/>
        </authorList>
    </citation>
    <scope>NUCLEOTIDE SEQUENCE [LARGE SCALE GENOMIC DNA]</scope>
    <source>
        <strain evidence="17 18">YDC799</strain>
    </source>
</reference>
<gene>
    <name evidence="17" type="ORF">CEW81_17980</name>
</gene>
<dbReference type="InterPro" id="IPR037143">
    <property type="entry name" value="4-PPantetheinyl_Trfase_dom_sf"/>
</dbReference>
<dbReference type="GO" id="GO:0008897">
    <property type="term" value="F:holo-[acyl-carrier-protein] synthase activity"/>
    <property type="evidence" value="ECO:0007669"/>
    <property type="project" value="InterPro"/>
</dbReference>
<dbReference type="PANTHER" id="PTHR38096:SF1">
    <property type="entry name" value="ENTEROBACTIN SYNTHASE COMPONENT D"/>
    <property type="match status" value="1"/>
</dbReference>
<feature type="binding site" evidence="13">
    <location>
        <position position="104"/>
    </location>
    <ligand>
        <name>Mg(2+)</name>
        <dbReference type="ChEBI" id="CHEBI:18420"/>
    </ligand>
</feature>
<feature type="binding site" evidence="12">
    <location>
        <position position="42"/>
    </location>
    <ligand>
        <name>CoA</name>
        <dbReference type="ChEBI" id="CHEBI:57287"/>
    </ligand>
</feature>
<evidence type="ECO:0000259" key="15">
    <source>
        <dbReference type="Pfam" id="PF01648"/>
    </source>
</evidence>
<evidence type="ECO:0000259" key="16">
    <source>
        <dbReference type="Pfam" id="PF17837"/>
    </source>
</evidence>
<comment type="function">
    <text evidence="1">Involved in the biosynthesis of the siderophore enterobactin (enterochelin), which is a macrocyclic trimeric lactone of N-(2,3-dihydroxybenzoyl)-serine. The serine trilactone serves as a scaffolding for the three catechol functionalities that provide hexadentate coordination for the tightly ligated iron(2+) atoms. Plays an essential role in the assembly of the enterobactin by catalyzing the transfer of the 4'-phosphopantetheine (Ppant) moiety from coenzyme A to the apo-domains of both EntB (ArCP domain) and EntF (PCP domain) to yield their holo-forms which make them competent for the activation of 2,3-dihydroxybenzoate (DHB) and L-serine, respectively.</text>
</comment>
<evidence type="ECO:0000256" key="4">
    <source>
        <dbReference type="ARBA" id="ARBA00011503"/>
    </source>
</evidence>
<evidence type="ECO:0000256" key="14">
    <source>
        <dbReference type="SAM" id="MobiDB-lite"/>
    </source>
</evidence>
<feature type="binding site" evidence="12">
    <location>
        <position position="103"/>
    </location>
    <ligand>
        <name>CoA</name>
        <dbReference type="ChEBI" id="CHEBI:57287"/>
    </ligand>
</feature>
<feature type="binding site" evidence="12">
    <location>
        <position position="148"/>
    </location>
    <ligand>
        <name>CoA</name>
        <dbReference type="ChEBI" id="CHEBI:57287"/>
    </ligand>
</feature>
<evidence type="ECO:0000256" key="12">
    <source>
        <dbReference type="PIRSR" id="PIRSR603542-1"/>
    </source>
</evidence>
<proteinExistence type="inferred from homology"/>
<feature type="binding site" evidence="13">
    <location>
        <position position="105"/>
    </location>
    <ligand>
        <name>Mg(2+)</name>
        <dbReference type="ChEBI" id="CHEBI:18420"/>
    </ligand>
</feature>
<comment type="similarity">
    <text evidence="3">Belongs to the P-Pant transferase superfamily. EntD family.</text>
</comment>
<evidence type="ECO:0000256" key="2">
    <source>
        <dbReference type="ARBA" id="ARBA00004993"/>
    </source>
</evidence>
<dbReference type="GO" id="GO:0009366">
    <property type="term" value="C:enterobactin synthetase complex"/>
    <property type="evidence" value="ECO:0007669"/>
    <property type="project" value="InterPro"/>
</dbReference>
<dbReference type="InterPro" id="IPR008278">
    <property type="entry name" value="4-PPantetheinyl_Trfase_dom"/>
</dbReference>
<comment type="catalytic activity">
    <reaction evidence="11">
        <text>apo-[peptidyl-carrier protein] + CoA = holo-[peptidyl-carrier protein] + adenosine 3',5'-bisphosphate + H(+)</text>
        <dbReference type="Rhea" id="RHEA:46228"/>
        <dbReference type="Rhea" id="RHEA-COMP:11479"/>
        <dbReference type="Rhea" id="RHEA-COMP:11480"/>
        <dbReference type="ChEBI" id="CHEBI:15378"/>
        <dbReference type="ChEBI" id="CHEBI:29999"/>
        <dbReference type="ChEBI" id="CHEBI:57287"/>
        <dbReference type="ChEBI" id="CHEBI:58343"/>
        <dbReference type="ChEBI" id="CHEBI:64479"/>
    </reaction>
</comment>
<evidence type="ECO:0000313" key="17">
    <source>
        <dbReference type="EMBL" id="ASG63896.1"/>
    </source>
</evidence>
<comment type="cofactor">
    <cofactor evidence="13">
        <name>Mg(2+)</name>
        <dbReference type="ChEBI" id="CHEBI:18420"/>
    </cofactor>
</comment>
<dbReference type="GO" id="GO:0000287">
    <property type="term" value="F:magnesium ion binding"/>
    <property type="evidence" value="ECO:0007669"/>
    <property type="project" value="InterPro"/>
</dbReference>
<dbReference type="PRINTS" id="PR01399">
    <property type="entry name" value="ENTSNTHTASED"/>
</dbReference>
<keyword evidence="13" id="KW-0460">Magnesium</keyword>
<evidence type="ECO:0000313" key="18">
    <source>
        <dbReference type="Proteomes" id="UP000197098"/>
    </source>
</evidence>
<dbReference type="UniPathway" id="UPA00017"/>
<name>A0A248KKT0_9ENTR</name>
<evidence type="ECO:0000256" key="9">
    <source>
        <dbReference type="ARBA" id="ARBA00031996"/>
    </source>
</evidence>
<organism evidence="17 18">
    <name type="scientific">Kluyvera genomosp. 3</name>
    <dbReference type="NCBI Taxonomy" id="2774055"/>
    <lineage>
        <taxon>Bacteria</taxon>
        <taxon>Pseudomonadati</taxon>
        <taxon>Pseudomonadota</taxon>
        <taxon>Gammaproteobacteria</taxon>
        <taxon>Enterobacterales</taxon>
        <taxon>Enterobacteriaceae</taxon>
        <taxon>Kluyvera</taxon>
    </lineage>
</organism>
<feature type="binding site" evidence="13">
    <location>
        <position position="103"/>
    </location>
    <ligand>
        <name>Mg(2+)</name>
        <dbReference type="ChEBI" id="CHEBI:18420"/>
    </ligand>
</feature>
<feature type="domain" description="4'-phosphopantetheinyl transferase N-terminal" evidence="16">
    <location>
        <begin position="33"/>
        <end position="96"/>
    </location>
</feature>
<dbReference type="Pfam" id="PF17837">
    <property type="entry name" value="4PPT_N"/>
    <property type="match status" value="1"/>
</dbReference>
<dbReference type="EMBL" id="CP022114">
    <property type="protein sequence ID" value="ASG63896.1"/>
    <property type="molecule type" value="Genomic_DNA"/>
</dbReference>
<keyword evidence="7" id="KW-0259">Enterobactin biosynthesis</keyword>
<comment type="catalytic activity">
    <reaction evidence="10">
        <text>apo-[aryl-carrier protein] + CoA = holo-[aryl-carrier protein] + adenosine 3',5'-bisphosphate + H(+)</text>
        <dbReference type="Rhea" id="RHEA:48404"/>
        <dbReference type="Rhea" id="RHEA-COMP:15903"/>
        <dbReference type="Rhea" id="RHEA-COMP:17557"/>
        <dbReference type="ChEBI" id="CHEBI:15378"/>
        <dbReference type="ChEBI" id="CHEBI:29999"/>
        <dbReference type="ChEBI" id="CHEBI:57287"/>
        <dbReference type="ChEBI" id="CHEBI:58343"/>
        <dbReference type="ChEBI" id="CHEBI:64479"/>
    </reaction>
</comment>
<comment type="pathway">
    <text evidence="2">Siderophore biosynthesis; enterobactin biosynthesis.</text>
</comment>
<dbReference type="GO" id="GO:0005886">
    <property type="term" value="C:plasma membrane"/>
    <property type="evidence" value="ECO:0007669"/>
    <property type="project" value="TreeGrafter"/>
</dbReference>
<dbReference type="GO" id="GO:0009239">
    <property type="term" value="P:enterobactin biosynthetic process"/>
    <property type="evidence" value="ECO:0007669"/>
    <property type="project" value="UniProtKB-UniPathway"/>
</dbReference>
<accession>A0A248KKT0</accession>
<evidence type="ECO:0000256" key="8">
    <source>
        <dbReference type="ARBA" id="ARBA00029894"/>
    </source>
</evidence>
<evidence type="ECO:0000256" key="7">
    <source>
        <dbReference type="ARBA" id="ARBA00023191"/>
    </source>
</evidence>
<comment type="subunit">
    <text evidence="4">EntB, EntD, EntE, and EntF form a multienzyme complex called enterobactin synthase.</text>
</comment>
<evidence type="ECO:0000256" key="5">
    <source>
        <dbReference type="ARBA" id="ARBA00019087"/>
    </source>
</evidence>
<dbReference type="InterPro" id="IPR041354">
    <property type="entry name" value="4PPT_N"/>
</dbReference>
<feature type="binding site" evidence="12">
    <location>
        <position position="50"/>
    </location>
    <ligand>
        <name>CoA</name>
        <dbReference type="ChEBI" id="CHEBI:57287"/>
    </ligand>
</feature>
<sequence>MKTHHSTLHTLQRIDFDPDSFTPGDLLWLPHHAKLARSGKKRQTEHLAGRIAAVHALRAFGEKSVPGIGKNRQPIWPEGLYGSISHCGNTAIAIVARTPVGIDIEAVFSPQLADELASLIASEEELAVLRHSTLPFPLALTLAFSAKESLYKAFSSQCPNFRVFMMPLPSVLTRKHSPLSFPPFPSLRHYAGTPLMRSESSPSSLSHKYDRKSKITNQ</sequence>
<evidence type="ECO:0000256" key="11">
    <source>
        <dbReference type="ARBA" id="ARBA00049191"/>
    </source>
</evidence>
<dbReference type="InterPro" id="IPR003542">
    <property type="entry name" value="Enbac_synth_compD-like"/>
</dbReference>
<dbReference type="NCBIfam" id="NF007604">
    <property type="entry name" value="PRK10251.1"/>
    <property type="match status" value="1"/>
</dbReference>
<feature type="binding site" evidence="12">
    <location>
        <position position="152"/>
    </location>
    <ligand>
        <name>CoA</name>
        <dbReference type="ChEBI" id="CHEBI:57287"/>
    </ligand>
</feature>
<evidence type="ECO:0000256" key="10">
    <source>
        <dbReference type="ARBA" id="ARBA00049176"/>
    </source>
</evidence>
<evidence type="ECO:0000256" key="6">
    <source>
        <dbReference type="ARBA" id="ARBA00022679"/>
    </source>
</evidence>
<evidence type="ECO:0000256" key="3">
    <source>
        <dbReference type="ARBA" id="ARBA00008342"/>
    </source>
</evidence>
<dbReference type="Proteomes" id="UP000197098">
    <property type="component" value="Chromosome"/>
</dbReference>